<proteinExistence type="predicted"/>
<dbReference type="Proteomes" id="UP000822688">
    <property type="component" value="Chromosome 7"/>
</dbReference>
<comment type="caution">
    <text evidence="2">The sequence shown here is derived from an EMBL/GenBank/DDBJ whole genome shotgun (WGS) entry which is preliminary data.</text>
</comment>
<protein>
    <submittedName>
        <fullName evidence="2">Uncharacterized protein</fullName>
    </submittedName>
</protein>
<sequence length="105" mass="11597">MQSRKTIPRAYTSAIQIPDSETDTDSFPETDADAVNSTSEPHHCTAQNHSTKHRAYPPKCRLPIQDCRNTVPPLTPPTRHAKSPPAPSEFHNPATSSPNLPVQKF</sequence>
<dbReference type="AlphaFoldDB" id="A0A8T0H7C3"/>
<evidence type="ECO:0000313" key="3">
    <source>
        <dbReference type="Proteomes" id="UP000822688"/>
    </source>
</evidence>
<feature type="compositionally biased region" description="Acidic residues" evidence="1">
    <location>
        <begin position="20"/>
        <end position="32"/>
    </location>
</feature>
<dbReference type="EMBL" id="CM026428">
    <property type="protein sequence ID" value="KAG0566274.1"/>
    <property type="molecule type" value="Genomic_DNA"/>
</dbReference>
<evidence type="ECO:0000313" key="2">
    <source>
        <dbReference type="EMBL" id="KAG0566274.1"/>
    </source>
</evidence>
<feature type="region of interest" description="Disordered" evidence="1">
    <location>
        <begin position="1"/>
        <end position="105"/>
    </location>
</feature>
<accession>A0A8T0H7C3</accession>
<feature type="compositionally biased region" description="Polar residues" evidence="1">
    <location>
        <begin position="35"/>
        <end position="49"/>
    </location>
</feature>
<keyword evidence="3" id="KW-1185">Reference proteome</keyword>
<name>A0A8T0H7C3_CERPU</name>
<organism evidence="2 3">
    <name type="scientific">Ceratodon purpureus</name>
    <name type="common">Fire moss</name>
    <name type="synonym">Dicranum purpureum</name>
    <dbReference type="NCBI Taxonomy" id="3225"/>
    <lineage>
        <taxon>Eukaryota</taxon>
        <taxon>Viridiplantae</taxon>
        <taxon>Streptophyta</taxon>
        <taxon>Embryophyta</taxon>
        <taxon>Bryophyta</taxon>
        <taxon>Bryophytina</taxon>
        <taxon>Bryopsida</taxon>
        <taxon>Dicranidae</taxon>
        <taxon>Pseudoditrichales</taxon>
        <taxon>Ditrichaceae</taxon>
        <taxon>Ceratodon</taxon>
    </lineage>
</organism>
<gene>
    <name evidence="2" type="ORF">KC19_7G051400</name>
</gene>
<reference evidence="2" key="1">
    <citation type="submission" date="2020-06" db="EMBL/GenBank/DDBJ databases">
        <title>WGS assembly of Ceratodon purpureus strain R40.</title>
        <authorList>
            <person name="Carey S.B."/>
            <person name="Jenkins J."/>
            <person name="Shu S."/>
            <person name="Lovell J.T."/>
            <person name="Sreedasyam A."/>
            <person name="Maumus F."/>
            <person name="Tiley G.P."/>
            <person name="Fernandez-Pozo N."/>
            <person name="Barry K."/>
            <person name="Chen C."/>
            <person name="Wang M."/>
            <person name="Lipzen A."/>
            <person name="Daum C."/>
            <person name="Saski C.A."/>
            <person name="Payton A.C."/>
            <person name="Mcbreen J.C."/>
            <person name="Conrad R.E."/>
            <person name="Kollar L.M."/>
            <person name="Olsson S."/>
            <person name="Huttunen S."/>
            <person name="Landis J.B."/>
            <person name="Wickett N.J."/>
            <person name="Johnson M.G."/>
            <person name="Rensing S.A."/>
            <person name="Grimwood J."/>
            <person name="Schmutz J."/>
            <person name="Mcdaniel S.F."/>
        </authorList>
    </citation>
    <scope>NUCLEOTIDE SEQUENCE</scope>
    <source>
        <strain evidence="2">R40</strain>
    </source>
</reference>
<evidence type="ECO:0000256" key="1">
    <source>
        <dbReference type="SAM" id="MobiDB-lite"/>
    </source>
</evidence>
<feature type="compositionally biased region" description="Polar residues" evidence="1">
    <location>
        <begin position="93"/>
        <end position="105"/>
    </location>
</feature>